<comment type="caution">
    <text evidence="7">The sequence shown here is derived from an EMBL/GenBank/DDBJ whole genome shotgun (WGS) entry which is preliminary data.</text>
</comment>
<feature type="transmembrane region" description="Helical" evidence="6">
    <location>
        <begin position="256"/>
        <end position="279"/>
    </location>
</feature>
<dbReference type="Gene3D" id="1.20.1250.20">
    <property type="entry name" value="MFS general substrate transporter like domains"/>
    <property type="match status" value="1"/>
</dbReference>
<proteinExistence type="predicted"/>
<dbReference type="Proteomes" id="UP001501195">
    <property type="component" value="Unassembled WGS sequence"/>
</dbReference>
<organism evidence="7 8">
    <name type="scientific">Kineococcus glutinatus</name>
    <dbReference type="NCBI Taxonomy" id="1070872"/>
    <lineage>
        <taxon>Bacteria</taxon>
        <taxon>Bacillati</taxon>
        <taxon>Actinomycetota</taxon>
        <taxon>Actinomycetes</taxon>
        <taxon>Kineosporiales</taxon>
        <taxon>Kineosporiaceae</taxon>
        <taxon>Kineococcus</taxon>
    </lineage>
</organism>
<dbReference type="InterPro" id="IPR036259">
    <property type="entry name" value="MFS_trans_sf"/>
</dbReference>
<dbReference type="EMBL" id="BAABIL010000311">
    <property type="protein sequence ID" value="GAA4980831.1"/>
    <property type="molecule type" value="Genomic_DNA"/>
</dbReference>
<feature type="transmembrane region" description="Helical" evidence="6">
    <location>
        <begin position="414"/>
        <end position="433"/>
    </location>
</feature>
<keyword evidence="2" id="KW-1003">Cell membrane</keyword>
<feature type="transmembrane region" description="Helical" evidence="6">
    <location>
        <begin position="291"/>
        <end position="315"/>
    </location>
</feature>
<feature type="transmembrane region" description="Helical" evidence="6">
    <location>
        <begin position="152"/>
        <end position="176"/>
    </location>
</feature>
<evidence type="ECO:0000313" key="7">
    <source>
        <dbReference type="EMBL" id="GAA4980831.1"/>
    </source>
</evidence>
<protein>
    <submittedName>
        <fullName evidence="7">MFS transporter</fullName>
    </submittedName>
</protein>
<feature type="transmembrane region" description="Helical" evidence="6">
    <location>
        <begin position="28"/>
        <end position="51"/>
    </location>
</feature>
<keyword evidence="4 6" id="KW-1133">Transmembrane helix</keyword>
<feature type="transmembrane region" description="Helical" evidence="6">
    <location>
        <begin position="327"/>
        <end position="344"/>
    </location>
</feature>
<accession>A0ABP9HXU6</accession>
<evidence type="ECO:0000256" key="6">
    <source>
        <dbReference type="SAM" id="Phobius"/>
    </source>
</evidence>
<gene>
    <name evidence="7" type="ORF">GCM10023225_21110</name>
</gene>
<evidence type="ECO:0000256" key="1">
    <source>
        <dbReference type="ARBA" id="ARBA00004651"/>
    </source>
</evidence>
<feature type="transmembrane region" description="Helical" evidence="6">
    <location>
        <begin position="63"/>
        <end position="84"/>
    </location>
</feature>
<feature type="transmembrane region" description="Helical" evidence="6">
    <location>
        <begin position="119"/>
        <end position="140"/>
    </location>
</feature>
<evidence type="ECO:0000313" key="8">
    <source>
        <dbReference type="Proteomes" id="UP001501195"/>
    </source>
</evidence>
<keyword evidence="8" id="KW-1185">Reference proteome</keyword>
<name>A0ABP9HXU6_9ACTN</name>
<keyword evidence="3 6" id="KW-0812">Transmembrane</keyword>
<keyword evidence="5 6" id="KW-0472">Membrane</keyword>
<dbReference type="RefSeq" id="WP_345712494.1">
    <property type="nucleotide sequence ID" value="NZ_BAABIL010000311.1"/>
</dbReference>
<feature type="transmembrane region" description="Helical" evidence="6">
    <location>
        <begin position="91"/>
        <end position="113"/>
    </location>
</feature>
<dbReference type="PANTHER" id="PTHR23513:SF17">
    <property type="entry name" value="MEMBRANE PROTEIN"/>
    <property type="match status" value="1"/>
</dbReference>
<sequence length="448" mass="44890">MPGADGSQRGVLAGLGALLRRRRLRQLVAVRLLGQAGDGVFQAALAAVLVFSPERQGTPGAVAAAFALLLLPFAAIGPWVGVLLDRWRRRQVLVAANAFRAGVVALTAATLHGGAPDGVVVGLALLALSVDRALLAGLSAALPHVVEPEELVLANSVVPTAGTVAAGAGAALAVLLRAGPLGGADAVVADALLLVGAALLYVAGGAVALLLPASMLGPLHPVRRVPLAAPARQRLASGVRDVLGGATHALRRRAPAWALTVVAVHRFAFGVTTVAFVVLCRRTLADPADPAAGLALLTSLTSAAAVGAGAAAALAPWGTRRQLLRTWICGCLVVAGAAQAVVGWRTELPVLLACAFALGAAGQGAKIGADAVVQTTVDDAYRGRVFTLYDLVFNTTFVAAAAVAAVLVPDDGRFTALAVCLGVAYWGVALLYARTGGPSRPVAAAGGG</sequence>
<dbReference type="PANTHER" id="PTHR23513">
    <property type="entry name" value="INTEGRAL MEMBRANE EFFLUX PROTEIN-RELATED"/>
    <property type="match status" value="1"/>
</dbReference>
<reference evidence="8" key="1">
    <citation type="journal article" date="2019" name="Int. J. Syst. Evol. Microbiol.">
        <title>The Global Catalogue of Microorganisms (GCM) 10K type strain sequencing project: providing services to taxonomists for standard genome sequencing and annotation.</title>
        <authorList>
            <consortium name="The Broad Institute Genomics Platform"/>
            <consortium name="The Broad Institute Genome Sequencing Center for Infectious Disease"/>
            <person name="Wu L."/>
            <person name="Ma J."/>
        </authorList>
    </citation>
    <scope>NUCLEOTIDE SEQUENCE [LARGE SCALE GENOMIC DNA]</scope>
    <source>
        <strain evidence="8">JCM 18126</strain>
    </source>
</reference>
<feature type="transmembrane region" description="Helical" evidence="6">
    <location>
        <begin position="385"/>
        <end position="408"/>
    </location>
</feature>
<comment type="subcellular location">
    <subcellularLocation>
        <location evidence="1">Cell membrane</location>
        <topology evidence="1">Multi-pass membrane protein</topology>
    </subcellularLocation>
</comment>
<evidence type="ECO:0000256" key="3">
    <source>
        <dbReference type="ARBA" id="ARBA00022692"/>
    </source>
</evidence>
<evidence type="ECO:0000256" key="5">
    <source>
        <dbReference type="ARBA" id="ARBA00023136"/>
    </source>
</evidence>
<evidence type="ECO:0000256" key="2">
    <source>
        <dbReference type="ARBA" id="ARBA00022475"/>
    </source>
</evidence>
<feature type="transmembrane region" description="Helical" evidence="6">
    <location>
        <begin position="188"/>
        <end position="211"/>
    </location>
</feature>
<evidence type="ECO:0000256" key="4">
    <source>
        <dbReference type="ARBA" id="ARBA00022989"/>
    </source>
</evidence>
<dbReference type="SUPFAM" id="SSF103473">
    <property type="entry name" value="MFS general substrate transporter"/>
    <property type="match status" value="1"/>
</dbReference>